<dbReference type="InterPro" id="IPR000835">
    <property type="entry name" value="HTH_MarR-typ"/>
</dbReference>
<sequence>MRLNLRFQDYISIKLHKTDLVLTSFIKSKLEPYNLAPEQNLIMMLLWEKDGLTQNQLGKFLHKDKTNITRMASSLEKKELIKRIQCQEDKRATKIFLTPKGRDLGNEVIPVAEQFNGVVCKDLTTRELTELDRLLSKISQNVQSV</sequence>
<dbReference type="PATRIC" id="fig|220754.4.peg.3110"/>
<evidence type="ECO:0000259" key="4">
    <source>
        <dbReference type="PROSITE" id="PS50995"/>
    </source>
</evidence>
<comment type="caution">
    <text evidence="5">The sequence shown here is derived from an EMBL/GenBank/DDBJ whole genome shotgun (WGS) entry which is preliminary data.</text>
</comment>
<accession>A0A0C2VPQ6</accession>
<reference evidence="5 6" key="1">
    <citation type="submission" date="2015-01" db="EMBL/GenBank/DDBJ databases">
        <title>Jeotgalibacillus campisalis genome sequencing.</title>
        <authorList>
            <person name="Goh K.M."/>
            <person name="Chan K.-G."/>
            <person name="Yaakop A.S."/>
            <person name="Ee R."/>
            <person name="Gan H.M."/>
            <person name="Chan C.S."/>
        </authorList>
    </citation>
    <scope>NUCLEOTIDE SEQUENCE [LARGE SCALE GENOMIC DNA]</scope>
    <source>
        <strain evidence="5 6">SF-57</strain>
    </source>
</reference>
<dbReference type="Gene3D" id="1.10.10.10">
    <property type="entry name" value="Winged helix-like DNA-binding domain superfamily/Winged helix DNA-binding domain"/>
    <property type="match status" value="1"/>
</dbReference>
<protein>
    <submittedName>
        <fullName evidence="5">MarR family transcriptional regulator</fullName>
    </submittedName>
</protein>
<keyword evidence="1" id="KW-0805">Transcription regulation</keyword>
<dbReference type="PROSITE" id="PS50995">
    <property type="entry name" value="HTH_MARR_2"/>
    <property type="match status" value="1"/>
</dbReference>
<evidence type="ECO:0000256" key="1">
    <source>
        <dbReference type="ARBA" id="ARBA00023015"/>
    </source>
</evidence>
<dbReference type="PROSITE" id="PS01117">
    <property type="entry name" value="HTH_MARR_1"/>
    <property type="match status" value="1"/>
</dbReference>
<dbReference type="EMBL" id="JXRR01000017">
    <property type="protein sequence ID" value="KIL46421.1"/>
    <property type="molecule type" value="Genomic_DNA"/>
</dbReference>
<dbReference type="PANTHER" id="PTHR42756">
    <property type="entry name" value="TRANSCRIPTIONAL REGULATOR, MARR"/>
    <property type="match status" value="1"/>
</dbReference>
<dbReference type="Proteomes" id="UP000031972">
    <property type="component" value="Unassembled WGS sequence"/>
</dbReference>
<dbReference type="AlphaFoldDB" id="A0A0C2VPQ6"/>
<evidence type="ECO:0000313" key="5">
    <source>
        <dbReference type="EMBL" id="KIL46421.1"/>
    </source>
</evidence>
<dbReference type="InterPro" id="IPR023187">
    <property type="entry name" value="Tscrpt_reg_MarR-type_CS"/>
</dbReference>
<keyword evidence="2" id="KW-0238">DNA-binding</keyword>
<name>A0A0C2VPQ6_9BACL</name>
<feature type="domain" description="HTH marR-type" evidence="4">
    <location>
        <begin position="1"/>
        <end position="140"/>
    </location>
</feature>
<dbReference type="SMART" id="SM00347">
    <property type="entry name" value="HTH_MARR"/>
    <property type="match status" value="1"/>
</dbReference>
<dbReference type="SUPFAM" id="SSF46785">
    <property type="entry name" value="Winged helix' DNA-binding domain"/>
    <property type="match status" value="1"/>
</dbReference>
<evidence type="ECO:0000256" key="2">
    <source>
        <dbReference type="ARBA" id="ARBA00023125"/>
    </source>
</evidence>
<dbReference type="GO" id="GO:0003677">
    <property type="term" value="F:DNA binding"/>
    <property type="evidence" value="ECO:0007669"/>
    <property type="project" value="UniProtKB-KW"/>
</dbReference>
<dbReference type="GO" id="GO:0003700">
    <property type="term" value="F:DNA-binding transcription factor activity"/>
    <property type="evidence" value="ECO:0007669"/>
    <property type="project" value="InterPro"/>
</dbReference>
<dbReference type="InterPro" id="IPR036390">
    <property type="entry name" value="WH_DNA-bd_sf"/>
</dbReference>
<dbReference type="RefSeq" id="WP_041060263.1">
    <property type="nucleotide sequence ID" value="NZ_JXRR01000017.1"/>
</dbReference>
<gene>
    <name evidence="5" type="ORF">KR50_30960</name>
</gene>
<keyword evidence="6" id="KW-1185">Reference proteome</keyword>
<dbReference type="PANTHER" id="PTHR42756:SF1">
    <property type="entry name" value="TRANSCRIPTIONAL REPRESSOR OF EMRAB OPERON"/>
    <property type="match status" value="1"/>
</dbReference>
<keyword evidence="3" id="KW-0804">Transcription</keyword>
<organism evidence="5 6">
    <name type="scientific">Jeotgalibacillus campisalis</name>
    <dbReference type="NCBI Taxonomy" id="220754"/>
    <lineage>
        <taxon>Bacteria</taxon>
        <taxon>Bacillati</taxon>
        <taxon>Bacillota</taxon>
        <taxon>Bacilli</taxon>
        <taxon>Bacillales</taxon>
        <taxon>Caryophanaceae</taxon>
        <taxon>Jeotgalibacillus</taxon>
    </lineage>
</organism>
<evidence type="ECO:0000256" key="3">
    <source>
        <dbReference type="ARBA" id="ARBA00023163"/>
    </source>
</evidence>
<evidence type="ECO:0000313" key="6">
    <source>
        <dbReference type="Proteomes" id="UP000031972"/>
    </source>
</evidence>
<dbReference type="InterPro" id="IPR036388">
    <property type="entry name" value="WH-like_DNA-bd_sf"/>
</dbReference>
<dbReference type="Pfam" id="PF01047">
    <property type="entry name" value="MarR"/>
    <property type="match status" value="1"/>
</dbReference>
<proteinExistence type="predicted"/>
<dbReference type="PRINTS" id="PR00598">
    <property type="entry name" value="HTHMARR"/>
</dbReference>